<dbReference type="InterPro" id="IPR036291">
    <property type="entry name" value="NAD(P)-bd_dom_sf"/>
</dbReference>
<evidence type="ECO:0000259" key="3">
    <source>
        <dbReference type="PROSITE" id="PS50222"/>
    </source>
</evidence>
<dbReference type="PANTHER" id="PTHR42687:SF1">
    <property type="entry name" value="L-THREONINE 3-DEHYDROGENASE, MITOCHONDRIAL"/>
    <property type="match status" value="1"/>
</dbReference>
<evidence type="ECO:0000313" key="4">
    <source>
        <dbReference type="EMBL" id="CAE2329672.1"/>
    </source>
</evidence>
<dbReference type="GO" id="GO:0005509">
    <property type="term" value="F:calcium ion binding"/>
    <property type="evidence" value="ECO:0007669"/>
    <property type="project" value="InterPro"/>
</dbReference>
<comment type="similarity">
    <text evidence="1">Belongs to the NAD(P)-dependent epimerase/dehydratase family.</text>
</comment>
<dbReference type="PANTHER" id="PTHR42687">
    <property type="entry name" value="L-THREONINE 3-DEHYDROGENASE"/>
    <property type="match status" value="1"/>
</dbReference>
<organism evidence="4">
    <name type="scientific">Paramoeba aestuarina</name>
    <dbReference type="NCBI Taxonomy" id="180227"/>
    <lineage>
        <taxon>Eukaryota</taxon>
        <taxon>Amoebozoa</taxon>
        <taxon>Discosea</taxon>
        <taxon>Flabellinia</taxon>
        <taxon>Dactylopodida</taxon>
        <taxon>Paramoebidae</taxon>
        <taxon>Paramoeba</taxon>
    </lineage>
</organism>
<dbReference type="SUPFAM" id="SSF51735">
    <property type="entry name" value="NAD(P)-binding Rossmann-fold domains"/>
    <property type="match status" value="1"/>
</dbReference>
<dbReference type="InterPro" id="IPR051225">
    <property type="entry name" value="NAD(P)_epim/dehydratase"/>
</dbReference>
<dbReference type="InterPro" id="IPR018247">
    <property type="entry name" value="EF_Hand_1_Ca_BS"/>
</dbReference>
<dbReference type="SMART" id="SM00054">
    <property type="entry name" value="EFh"/>
    <property type="match status" value="2"/>
</dbReference>
<sequence>MSVLIIGAAGAVGKKLVRALAARGEAVVASDRMSKLPRNIEQIASATEPNVDVRDVDNLRRLFEKHPDVKTVWNLAAPLSVETALRPKVAEEITIGGMNNLLTVMAETGTRKICFTDSIGSFGKSAPRENCSARWLRENPTQDPGSDYGIQKRGCRELMARFKSEKGGDPRFAVLPGVLHSEALWGSGTTEYALEALQAAATGNEFICPVEPDVKLPMLYVDDLMRGMIALQDAEESQLHEPDHGYCIPGLAFTANELFAEIRQHYPHFSYRVELDENINKFANYWPNSLSGEEAARDLNFRPRVSLPEMVDNVLAGHEKRRSRAAAAFTGADADGNERLDKEELEGLLATFLRLPHHLQSQRSDIIEKLAEDFFEKMDANGDGVICMEDFQNWSKTHSIQDLVDDYSRGWEKGMEATK</sequence>
<feature type="domain" description="EF-hand" evidence="3">
    <location>
        <begin position="320"/>
        <end position="355"/>
    </location>
</feature>
<dbReference type="Pfam" id="PF01370">
    <property type="entry name" value="Epimerase"/>
    <property type="match status" value="1"/>
</dbReference>
<protein>
    <recommendedName>
        <fullName evidence="3">EF-hand domain-containing protein</fullName>
    </recommendedName>
</protein>
<proteinExistence type="inferred from homology"/>
<evidence type="ECO:0000256" key="2">
    <source>
        <dbReference type="ARBA" id="ARBA00022837"/>
    </source>
</evidence>
<dbReference type="InterPro" id="IPR011992">
    <property type="entry name" value="EF-hand-dom_pair"/>
</dbReference>
<dbReference type="SUPFAM" id="SSF47473">
    <property type="entry name" value="EF-hand"/>
    <property type="match status" value="1"/>
</dbReference>
<name>A0A7S4PB86_9EUKA</name>
<gene>
    <name evidence="4" type="ORF">NAES01612_LOCUS21598</name>
</gene>
<accession>A0A7S4PB86</accession>
<dbReference type="PROSITE" id="PS00018">
    <property type="entry name" value="EF_HAND_1"/>
    <property type="match status" value="1"/>
</dbReference>
<dbReference type="PROSITE" id="PS50222">
    <property type="entry name" value="EF_HAND_2"/>
    <property type="match status" value="2"/>
</dbReference>
<keyword evidence="2" id="KW-0106">Calcium</keyword>
<reference evidence="4" key="1">
    <citation type="submission" date="2021-01" db="EMBL/GenBank/DDBJ databases">
        <authorList>
            <person name="Corre E."/>
            <person name="Pelletier E."/>
            <person name="Niang G."/>
            <person name="Scheremetjew M."/>
            <person name="Finn R."/>
            <person name="Kale V."/>
            <person name="Holt S."/>
            <person name="Cochrane G."/>
            <person name="Meng A."/>
            <person name="Brown T."/>
            <person name="Cohen L."/>
        </authorList>
    </citation>
    <scope>NUCLEOTIDE SEQUENCE</scope>
    <source>
        <strain evidence="4">SoJaBio B1-5/56/2</strain>
    </source>
</reference>
<dbReference type="GO" id="GO:0008743">
    <property type="term" value="F:L-threonine 3-dehydrogenase activity"/>
    <property type="evidence" value="ECO:0007669"/>
    <property type="project" value="TreeGrafter"/>
</dbReference>
<dbReference type="InterPro" id="IPR002048">
    <property type="entry name" value="EF_hand_dom"/>
</dbReference>
<dbReference type="Gene3D" id="3.40.50.720">
    <property type="entry name" value="NAD(P)-binding Rossmann-like Domain"/>
    <property type="match status" value="1"/>
</dbReference>
<dbReference type="Pfam" id="PF13499">
    <property type="entry name" value="EF-hand_7"/>
    <property type="match status" value="1"/>
</dbReference>
<dbReference type="Gene3D" id="1.10.238.10">
    <property type="entry name" value="EF-hand"/>
    <property type="match status" value="1"/>
</dbReference>
<dbReference type="AlphaFoldDB" id="A0A7S4PB86"/>
<feature type="domain" description="EF-hand" evidence="3">
    <location>
        <begin position="366"/>
        <end position="401"/>
    </location>
</feature>
<dbReference type="InterPro" id="IPR001509">
    <property type="entry name" value="Epimerase_deHydtase"/>
</dbReference>
<dbReference type="GO" id="GO:0006567">
    <property type="term" value="P:L-threonine catabolic process"/>
    <property type="evidence" value="ECO:0007669"/>
    <property type="project" value="TreeGrafter"/>
</dbReference>
<evidence type="ECO:0000256" key="1">
    <source>
        <dbReference type="ARBA" id="ARBA00007637"/>
    </source>
</evidence>
<dbReference type="EMBL" id="HBKR01032932">
    <property type="protein sequence ID" value="CAE2329672.1"/>
    <property type="molecule type" value="Transcribed_RNA"/>
</dbReference>